<name>A0A2A4FX90_9SPHN</name>
<dbReference type="AlphaFoldDB" id="A0A2A4FX90"/>
<dbReference type="PROSITE" id="PS50983">
    <property type="entry name" value="FE_B12_PBP"/>
    <property type="match status" value="1"/>
</dbReference>
<evidence type="ECO:0000313" key="4">
    <source>
        <dbReference type="Proteomes" id="UP000218934"/>
    </source>
</evidence>
<reference evidence="3 4" key="1">
    <citation type="submission" date="2017-09" db="EMBL/GenBank/DDBJ databases">
        <title>The Catabolism of 3,6-Dichlorosalicylic acid is Initiated by the Cytochrome P450 Monooxygenase DsmABC in Rhizorhabdus dicambivorans Ndbn-20.</title>
        <authorList>
            <person name="Na L."/>
        </authorList>
    </citation>
    <scope>NUCLEOTIDE SEQUENCE [LARGE SCALE GENOMIC DNA]</scope>
    <source>
        <strain evidence="3 4">Ndbn-20m</strain>
    </source>
</reference>
<comment type="caution">
    <text evidence="3">The sequence shown here is derived from an EMBL/GenBank/DDBJ whole genome shotgun (WGS) entry which is preliminary data.</text>
</comment>
<sequence>MLRRALPFFLAAIALGGPAQAAPKRIVSLSPCADQYLLELADPGQIVALNRFARDPRISWGWRKAMRYPGIRGSAEEMLTLKPDLVFSSGFGTPAALAVLKSRHVKLVQLPWDDSFESIERTARLVAAEIGHPERGEALVATMRARLKALGPPPGRGRVAAYYQRRGYLTGQGTLIDEMMRRAGLVNLATRLNRPMLSYLSVEQMAVARPDILFVENGRTVRDKGTEMLQHPLLRRVIPPARHIDIGEALTTCGGPSYPDAMAAMVRGIRQADGMAK</sequence>
<accession>A0A2A4FX90</accession>
<organism evidence="3 4">
    <name type="scientific">Rhizorhabdus dicambivorans</name>
    <dbReference type="NCBI Taxonomy" id="1850238"/>
    <lineage>
        <taxon>Bacteria</taxon>
        <taxon>Pseudomonadati</taxon>
        <taxon>Pseudomonadota</taxon>
        <taxon>Alphaproteobacteria</taxon>
        <taxon>Sphingomonadales</taxon>
        <taxon>Sphingomonadaceae</taxon>
        <taxon>Rhizorhabdus</taxon>
    </lineage>
</organism>
<dbReference type="KEGG" id="rdi:CMV14_13880"/>
<gene>
    <name evidence="3" type="ORF">COO09_09900</name>
</gene>
<dbReference type="PANTHER" id="PTHR30535">
    <property type="entry name" value="VITAMIN B12-BINDING PROTEIN"/>
    <property type="match status" value="1"/>
</dbReference>
<evidence type="ECO:0000313" key="3">
    <source>
        <dbReference type="EMBL" id="PCE42313.1"/>
    </source>
</evidence>
<dbReference type="RefSeq" id="WP_066963235.1">
    <property type="nucleotide sequence ID" value="NZ_CP023449.1"/>
</dbReference>
<proteinExistence type="predicted"/>
<dbReference type="PANTHER" id="PTHR30535:SF4">
    <property type="entry name" value="HEMIN-BINDING PERIPLASMIC PROTEIN HMUT"/>
    <property type="match status" value="1"/>
</dbReference>
<keyword evidence="4" id="KW-1185">Reference proteome</keyword>
<feature type="chain" id="PRO_5012788369" evidence="1">
    <location>
        <begin position="22"/>
        <end position="277"/>
    </location>
</feature>
<dbReference type="OrthoDB" id="1632039at2"/>
<dbReference type="Proteomes" id="UP000218934">
    <property type="component" value="Unassembled WGS sequence"/>
</dbReference>
<dbReference type="Gene3D" id="3.40.50.1980">
    <property type="entry name" value="Nitrogenase molybdenum iron protein domain"/>
    <property type="match status" value="2"/>
</dbReference>
<dbReference type="InterPro" id="IPR050902">
    <property type="entry name" value="ABC_Transporter_SBP"/>
</dbReference>
<dbReference type="EMBL" id="NWUF01000008">
    <property type="protein sequence ID" value="PCE42313.1"/>
    <property type="molecule type" value="Genomic_DNA"/>
</dbReference>
<dbReference type="InterPro" id="IPR002491">
    <property type="entry name" value="ABC_transptr_periplasmic_BD"/>
</dbReference>
<evidence type="ECO:0000259" key="2">
    <source>
        <dbReference type="PROSITE" id="PS50983"/>
    </source>
</evidence>
<dbReference type="Pfam" id="PF01497">
    <property type="entry name" value="Peripla_BP_2"/>
    <property type="match status" value="1"/>
</dbReference>
<evidence type="ECO:0000256" key="1">
    <source>
        <dbReference type="SAM" id="SignalP"/>
    </source>
</evidence>
<dbReference type="SUPFAM" id="SSF53807">
    <property type="entry name" value="Helical backbone' metal receptor"/>
    <property type="match status" value="1"/>
</dbReference>
<feature type="signal peptide" evidence="1">
    <location>
        <begin position="1"/>
        <end position="21"/>
    </location>
</feature>
<feature type="domain" description="Fe/B12 periplasmic-binding" evidence="2">
    <location>
        <begin position="25"/>
        <end position="277"/>
    </location>
</feature>
<protein>
    <submittedName>
        <fullName evidence="3">ABC transporter substrate-binding protein</fullName>
    </submittedName>
</protein>
<keyword evidence="1" id="KW-0732">Signal</keyword>